<feature type="domain" description="YvlB/LiaX N-terminal" evidence="1">
    <location>
        <begin position="3"/>
        <end position="33"/>
    </location>
</feature>
<evidence type="ECO:0000313" key="2">
    <source>
        <dbReference type="EMBL" id="MBT9144934.1"/>
    </source>
</evidence>
<sequence>MKEEILNILKMVEEKKITAEDADKLIEALEAEPRVKTKSESEGKYLRIKVDTPTGDKVNLKIPLGIFTFVSKHLPKQARIALEEEDIDIEEIMELIGEGKIGEVLDVETGEGKKVNIWIE</sequence>
<dbReference type="Pfam" id="PF22746">
    <property type="entry name" value="SHOCT-like_DUF2089-C"/>
    <property type="match status" value="1"/>
</dbReference>
<protein>
    <recommendedName>
        <fullName evidence="1">YvlB/LiaX N-terminal domain-containing protein</fullName>
    </recommendedName>
</protein>
<evidence type="ECO:0000313" key="3">
    <source>
        <dbReference type="Proteomes" id="UP000811545"/>
    </source>
</evidence>
<evidence type="ECO:0000259" key="1">
    <source>
        <dbReference type="Pfam" id="PF22746"/>
    </source>
</evidence>
<dbReference type="InterPro" id="IPR053959">
    <property type="entry name" value="YvlB/LiaX_N"/>
</dbReference>
<dbReference type="EMBL" id="QLTW01000033">
    <property type="protein sequence ID" value="MBT9144934.1"/>
    <property type="molecule type" value="Genomic_DNA"/>
</dbReference>
<gene>
    <name evidence="2" type="ORF">DDT42_00790</name>
</gene>
<name>A0A9E2BH35_PSYF1</name>
<dbReference type="AlphaFoldDB" id="A0A9E2BH35"/>
<organism evidence="2 3">
    <name type="scientific">Psychracetigena formicireducens</name>
    <dbReference type="NCBI Taxonomy" id="2986056"/>
    <lineage>
        <taxon>Bacteria</taxon>
        <taxon>Bacillati</taxon>
        <taxon>Candidatus Lithacetigenota</taxon>
        <taxon>Candidatus Psychracetigena</taxon>
    </lineage>
</organism>
<reference evidence="2 3" key="1">
    <citation type="journal article" date="2021" name="bioRxiv">
        <title>Unique metabolic strategies in Hadean analogues reveal hints for primordial physiology.</title>
        <authorList>
            <person name="Nobu M.K."/>
            <person name="Nakai R."/>
            <person name="Tamazawa S."/>
            <person name="Mori H."/>
            <person name="Toyoda A."/>
            <person name="Ijiri A."/>
            <person name="Suzuki S."/>
            <person name="Kurokawa K."/>
            <person name="Kamagata Y."/>
            <person name="Tamaki H."/>
        </authorList>
    </citation>
    <scope>NUCLEOTIDE SEQUENCE [LARGE SCALE GENOMIC DNA]</scope>
    <source>
        <strain evidence="2">BS525</strain>
    </source>
</reference>
<comment type="caution">
    <text evidence="2">The sequence shown here is derived from an EMBL/GenBank/DDBJ whole genome shotgun (WGS) entry which is preliminary data.</text>
</comment>
<dbReference type="Proteomes" id="UP000811545">
    <property type="component" value="Unassembled WGS sequence"/>
</dbReference>
<proteinExistence type="predicted"/>
<accession>A0A9E2BH35</accession>